<reference evidence="3 4" key="1">
    <citation type="submission" date="2016-10" db="EMBL/GenBank/DDBJ databases">
        <authorList>
            <person name="de Groot N.N."/>
        </authorList>
    </citation>
    <scope>NUCLEOTIDE SEQUENCE [LARGE SCALE GENOMIC DNA]</scope>
    <source>
        <strain evidence="3 4">DSM 19938</strain>
    </source>
</reference>
<keyword evidence="2" id="KW-0812">Transmembrane</keyword>
<evidence type="ECO:0000256" key="2">
    <source>
        <dbReference type="SAM" id="Phobius"/>
    </source>
</evidence>
<proteinExistence type="predicted"/>
<dbReference type="STRING" id="408657.SAMN04487995_6001"/>
<feature type="transmembrane region" description="Helical" evidence="2">
    <location>
        <begin position="285"/>
        <end position="305"/>
    </location>
</feature>
<gene>
    <name evidence="3" type="ORF">SAMN04487995_6001</name>
</gene>
<evidence type="ECO:0000313" key="4">
    <source>
        <dbReference type="Proteomes" id="UP000199532"/>
    </source>
</evidence>
<accession>A0A1H7B8F7</accession>
<organism evidence="3 4">
    <name type="scientific">Dyadobacter koreensis</name>
    <dbReference type="NCBI Taxonomy" id="408657"/>
    <lineage>
        <taxon>Bacteria</taxon>
        <taxon>Pseudomonadati</taxon>
        <taxon>Bacteroidota</taxon>
        <taxon>Cytophagia</taxon>
        <taxon>Cytophagales</taxon>
        <taxon>Spirosomataceae</taxon>
        <taxon>Dyadobacter</taxon>
    </lineage>
</organism>
<dbReference type="Pfam" id="PF13571">
    <property type="entry name" value="DUF4133"/>
    <property type="match status" value="1"/>
</dbReference>
<evidence type="ECO:0008006" key="5">
    <source>
        <dbReference type="Google" id="ProtNLM"/>
    </source>
</evidence>
<keyword evidence="2" id="KW-1133">Transmembrane helix</keyword>
<protein>
    <recommendedName>
        <fullName evidence="5">DUF4133 domain-containing protein</fullName>
    </recommendedName>
</protein>
<keyword evidence="4" id="KW-1185">Reference proteome</keyword>
<name>A0A1H7B8F7_9BACT</name>
<dbReference type="Proteomes" id="UP000199532">
    <property type="component" value="Unassembled WGS sequence"/>
</dbReference>
<dbReference type="InterPro" id="IPR025407">
    <property type="entry name" value="DUF4133"/>
</dbReference>
<keyword evidence="2" id="KW-0472">Membrane</keyword>
<dbReference type="EMBL" id="FNXY01000011">
    <property type="protein sequence ID" value="SEJ69685.1"/>
    <property type="molecule type" value="Genomic_DNA"/>
</dbReference>
<feature type="region of interest" description="Disordered" evidence="1">
    <location>
        <begin position="144"/>
        <end position="164"/>
    </location>
</feature>
<dbReference type="RefSeq" id="WP_229209825.1">
    <property type="nucleotide sequence ID" value="NZ_FNXY01000011.1"/>
</dbReference>
<evidence type="ECO:0000313" key="3">
    <source>
        <dbReference type="EMBL" id="SEJ69685.1"/>
    </source>
</evidence>
<feature type="transmembrane region" description="Helical" evidence="2">
    <location>
        <begin position="258"/>
        <end position="279"/>
    </location>
</feature>
<dbReference type="AlphaFoldDB" id="A0A1H7B8F7"/>
<sequence length="335" mass="38061">MEELLTADYHPYLYLDNPEILIKDPLIYSRPRSLKKKVKKTCDRIREMIALGQPQQEIIDQSVELITSELRPSRFGYVCAVIASEFPKTFLKWVKINELTDQVLDVLSACEPVFSLLKFNSYTAEQHSIYITISNFIRHYLKRKKRNSAPQPREHTAGKRTASAVVTEPETAAIPFPVTIPVPAVKQVPPLKTVTYFQSELLENSAHSSGRIRSHTNRLPSGAIVKPIEEIEIMSNKQYPINKGINKSLVFKGLKAQYIGYMGLGLLIDLLFYAVLYTLKVNTYITLLLTLALGALIAVIVYHLNAQYGEHGLIKAMAKRKTPKIIRSFSRRIFQ</sequence>
<evidence type="ECO:0000256" key="1">
    <source>
        <dbReference type="SAM" id="MobiDB-lite"/>
    </source>
</evidence>